<dbReference type="CDD" id="cd06848">
    <property type="entry name" value="GCS_H"/>
    <property type="match status" value="1"/>
</dbReference>
<name>A0A6G7K7E9_9LACT</name>
<comment type="function">
    <text evidence="3">The glycine cleavage system catalyzes the degradation of glycine. The H protein shuttles the methylamine group of glycine from the P protein to the T protein.</text>
</comment>
<dbReference type="RefSeq" id="WP_166160615.1">
    <property type="nucleotide sequence ID" value="NZ_CP049740.1"/>
</dbReference>
<dbReference type="InterPro" id="IPR002930">
    <property type="entry name" value="GCV_H"/>
</dbReference>
<evidence type="ECO:0000256" key="1">
    <source>
        <dbReference type="ARBA" id="ARBA00009249"/>
    </source>
</evidence>
<organism evidence="6 7">
    <name type="scientific">Jeotgalibaca arthritidis</name>
    <dbReference type="NCBI Taxonomy" id="1868794"/>
    <lineage>
        <taxon>Bacteria</taxon>
        <taxon>Bacillati</taxon>
        <taxon>Bacillota</taxon>
        <taxon>Bacilli</taxon>
        <taxon>Lactobacillales</taxon>
        <taxon>Carnobacteriaceae</taxon>
        <taxon>Jeotgalibaca</taxon>
    </lineage>
</organism>
<keyword evidence="7" id="KW-1185">Reference proteome</keyword>
<evidence type="ECO:0000256" key="2">
    <source>
        <dbReference type="ARBA" id="ARBA00022823"/>
    </source>
</evidence>
<dbReference type="PROSITE" id="PS50968">
    <property type="entry name" value="BIOTINYL_LIPOYL"/>
    <property type="match status" value="1"/>
</dbReference>
<dbReference type="SUPFAM" id="SSF51230">
    <property type="entry name" value="Single hybrid motif"/>
    <property type="match status" value="1"/>
</dbReference>
<dbReference type="GO" id="GO:0019464">
    <property type="term" value="P:glycine decarboxylation via glycine cleavage system"/>
    <property type="evidence" value="ECO:0007669"/>
    <property type="project" value="UniProtKB-UniRule"/>
</dbReference>
<comment type="subunit">
    <text evidence="3">The glycine cleavage system is composed of four proteins: P, T, L and H.</text>
</comment>
<dbReference type="InterPro" id="IPR011053">
    <property type="entry name" value="Single_hybrid_motif"/>
</dbReference>
<keyword evidence="2 3" id="KW-0450">Lipoyl</keyword>
<dbReference type="Pfam" id="PF01597">
    <property type="entry name" value="GCV_H"/>
    <property type="match status" value="1"/>
</dbReference>
<reference evidence="6 7" key="1">
    <citation type="journal article" date="2017" name="Int. J. Syst. Evol. Microbiol.">
        <title>Jeotgalibaca porci sp. nov. and Jeotgalibaca arthritidis sp. nov., isolated from pigs, and emended description of the genus Jeotgalibaca.</title>
        <authorList>
            <person name="Zamora L."/>
            <person name="Perez-Sancho M."/>
            <person name="Dominguez L."/>
            <person name="Fernandez-Garayzabal J.F."/>
            <person name="Vela A.I."/>
        </authorList>
    </citation>
    <scope>NUCLEOTIDE SEQUENCE [LARGE SCALE GENOMIC DNA]</scope>
    <source>
        <strain evidence="6 7">CECT 9157</strain>
    </source>
</reference>
<dbReference type="GO" id="GO:0005960">
    <property type="term" value="C:glycine cleavage complex"/>
    <property type="evidence" value="ECO:0007669"/>
    <property type="project" value="InterPro"/>
</dbReference>
<dbReference type="GO" id="GO:0009249">
    <property type="term" value="P:protein lipoylation"/>
    <property type="evidence" value="ECO:0007669"/>
    <property type="project" value="TreeGrafter"/>
</dbReference>
<dbReference type="InterPro" id="IPR000089">
    <property type="entry name" value="Biotin_lipoyl"/>
</dbReference>
<dbReference type="InterPro" id="IPR033753">
    <property type="entry name" value="GCV_H/Fam206"/>
</dbReference>
<evidence type="ECO:0000313" key="7">
    <source>
        <dbReference type="Proteomes" id="UP000501451"/>
    </source>
</evidence>
<gene>
    <name evidence="3 6" type="primary">gcvH</name>
    <name evidence="6" type="ORF">G7057_00940</name>
</gene>
<sequence>MAEQKTYYTEEHEWVTLIDENVARVGITDHAQSQLGDIVFIDFIAELGDIAAGDDIVTVESVKSVSDVYAPVSGEITKQNDVLNDSPETVNDSAMEDGWMIEIVLSDLSELDKLMDLEAYQTFVEEE</sequence>
<accession>A0A6G7K7E9</accession>
<dbReference type="EMBL" id="CP049740">
    <property type="protein sequence ID" value="QII81175.1"/>
    <property type="molecule type" value="Genomic_DNA"/>
</dbReference>
<proteinExistence type="inferred from homology"/>
<feature type="modified residue" description="N6-lipoyllysine" evidence="3 4">
    <location>
        <position position="63"/>
    </location>
</feature>
<dbReference type="NCBIfam" id="NF002270">
    <property type="entry name" value="PRK01202.1"/>
    <property type="match status" value="1"/>
</dbReference>
<evidence type="ECO:0000313" key="6">
    <source>
        <dbReference type="EMBL" id="QII81175.1"/>
    </source>
</evidence>
<comment type="similarity">
    <text evidence="1 3">Belongs to the GcvH family.</text>
</comment>
<protein>
    <recommendedName>
        <fullName evidence="3">Glycine cleavage system H protein</fullName>
    </recommendedName>
</protein>
<evidence type="ECO:0000256" key="4">
    <source>
        <dbReference type="PIRSR" id="PIRSR617453-50"/>
    </source>
</evidence>
<dbReference type="Proteomes" id="UP000501451">
    <property type="component" value="Chromosome"/>
</dbReference>
<dbReference type="AlphaFoldDB" id="A0A6G7K7E9"/>
<dbReference type="NCBIfam" id="TIGR00527">
    <property type="entry name" value="gcvH"/>
    <property type="match status" value="1"/>
</dbReference>
<dbReference type="GO" id="GO:0005737">
    <property type="term" value="C:cytoplasm"/>
    <property type="evidence" value="ECO:0007669"/>
    <property type="project" value="TreeGrafter"/>
</dbReference>
<evidence type="ECO:0000256" key="3">
    <source>
        <dbReference type="HAMAP-Rule" id="MF_00272"/>
    </source>
</evidence>
<dbReference type="Gene3D" id="2.40.50.100">
    <property type="match status" value="1"/>
</dbReference>
<dbReference type="HAMAP" id="MF_00272">
    <property type="entry name" value="GcvH"/>
    <property type="match status" value="1"/>
</dbReference>
<comment type="cofactor">
    <cofactor evidence="3">
        <name>(R)-lipoate</name>
        <dbReference type="ChEBI" id="CHEBI:83088"/>
    </cofactor>
    <text evidence="3">Binds 1 lipoyl cofactor covalently.</text>
</comment>
<dbReference type="PANTHER" id="PTHR11715">
    <property type="entry name" value="GLYCINE CLEAVAGE SYSTEM H PROTEIN"/>
    <property type="match status" value="1"/>
</dbReference>
<dbReference type="PANTHER" id="PTHR11715:SF3">
    <property type="entry name" value="GLYCINE CLEAVAGE SYSTEM H PROTEIN-RELATED"/>
    <property type="match status" value="1"/>
</dbReference>
<dbReference type="KEGG" id="jar:G7057_00940"/>
<dbReference type="InterPro" id="IPR017453">
    <property type="entry name" value="GCV_H_sub"/>
</dbReference>
<evidence type="ECO:0000259" key="5">
    <source>
        <dbReference type="PROSITE" id="PS50968"/>
    </source>
</evidence>
<feature type="domain" description="Lipoyl-binding" evidence="5">
    <location>
        <begin position="22"/>
        <end position="104"/>
    </location>
</feature>